<name>A0ABR7G0J0_9FIRM</name>
<dbReference type="PRINTS" id="PR00507">
    <property type="entry name" value="N12N6MTFRASE"/>
</dbReference>
<proteinExistence type="predicted"/>
<dbReference type="SUPFAM" id="SSF53335">
    <property type="entry name" value="S-adenosyl-L-methionine-dependent methyltransferases"/>
    <property type="match status" value="1"/>
</dbReference>
<keyword evidence="5" id="KW-0680">Restriction system</keyword>
<keyword evidence="2 9" id="KW-0489">Methyltransferase</keyword>
<keyword evidence="4" id="KW-0949">S-adenosyl-L-methionine</keyword>
<dbReference type="InterPro" id="IPR002052">
    <property type="entry name" value="DNA_methylase_N6_adenine_CS"/>
</dbReference>
<evidence type="ECO:0000256" key="2">
    <source>
        <dbReference type="ARBA" id="ARBA00022603"/>
    </source>
</evidence>
<sequence>MKDLYCSYYTESDEITSYMISKLNIKDNDIILEPSAGEGIFIDGIINQQKNIQIDALDINEKAVNILKKKYSDMPNVKVRLTDTLLDRQLDMYADRQLWLKITDTLEDKELDYISDNGGYYDKIIGNPPYGAWQDYDKRKILKKKYKGQYVKETYTLFLYRCISLLKKGGKLSFIIPDTFLFLNMHKSLREFLLKSTKIEEILIFPSNFFPGVNFGYSNLSIITLEKDDCESVKDNDVKIFTGFKTVRELGRIDENSENLQCFCYKQSDILKNENYKFIITDNSKIAIINDSKVRIGDVADVVTGFYSGNNKEFICAKSKEIKGAQNYRMVDCDKIYDCYDLKGIKNVAEGYVAYVKGSSDTRYIRKEDEWYVRWDKETVDFYIKDKKARFQNSKFYFKTGIAIPMVKSKQIKATLMRNRVFDQSIVGIFPKEKDKIYYMLALMNSNVINKLLHIINPTANNSANYIKQLPYREPGYETLMKINSNVVKILDMNPETDIDKIEVVNEENNKIFDLLYQDIL</sequence>
<evidence type="ECO:0000256" key="5">
    <source>
        <dbReference type="ARBA" id="ARBA00022747"/>
    </source>
</evidence>
<dbReference type="PANTHER" id="PTHR33841:SF6">
    <property type="entry name" value="TYPE II METHYLTRANSFERASE M.HINDII"/>
    <property type="match status" value="1"/>
</dbReference>
<comment type="catalytic activity">
    <reaction evidence="7">
        <text>a 2'-deoxyadenosine in DNA + S-adenosyl-L-methionine = an N(6)-methyl-2'-deoxyadenosine in DNA + S-adenosyl-L-homocysteine + H(+)</text>
        <dbReference type="Rhea" id="RHEA:15197"/>
        <dbReference type="Rhea" id="RHEA-COMP:12418"/>
        <dbReference type="Rhea" id="RHEA-COMP:12419"/>
        <dbReference type="ChEBI" id="CHEBI:15378"/>
        <dbReference type="ChEBI" id="CHEBI:57856"/>
        <dbReference type="ChEBI" id="CHEBI:59789"/>
        <dbReference type="ChEBI" id="CHEBI:90615"/>
        <dbReference type="ChEBI" id="CHEBI:90616"/>
        <dbReference type="EC" id="2.1.1.72"/>
    </reaction>
</comment>
<evidence type="ECO:0000313" key="10">
    <source>
        <dbReference type="Proteomes" id="UP000628463"/>
    </source>
</evidence>
<feature type="domain" description="Type II methyltransferase M.TaqI-like" evidence="8">
    <location>
        <begin position="54"/>
        <end position="208"/>
    </location>
</feature>
<organism evidence="9 10">
    <name type="scientific">Lachnospira hominis</name>
    <name type="common">ex Liu et al. 2021</name>
    <dbReference type="NCBI Taxonomy" id="2763051"/>
    <lineage>
        <taxon>Bacteria</taxon>
        <taxon>Bacillati</taxon>
        <taxon>Bacillota</taxon>
        <taxon>Clostridia</taxon>
        <taxon>Lachnospirales</taxon>
        <taxon>Lachnospiraceae</taxon>
        <taxon>Lachnospira</taxon>
    </lineage>
</organism>
<dbReference type="InterPro" id="IPR011639">
    <property type="entry name" value="MethylTrfase_TaqI-like_dom"/>
</dbReference>
<dbReference type="Pfam" id="PF07669">
    <property type="entry name" value="Eco57I"/>
    <property type="match status" value="1"/>
</dbReference>
<dbReference type="EC" id="2.1.1.72" evidence="1"/>
<reference evidence="9 10" key="1">
    <citation type="submission" date="2020-08" db="EMBL/GenBank/DDBJ databases">
        <title>Genome public.</title>
        <authorList>
            <person name="Liu C."/>
            <person name="Sun Q."/>
        </authorList>
    </citation>
    <scope>NUCLEOTIDE SEQUENCE [LARGE SCALE GENOMIC DNA]</scope>
    <source>
        <strain evidence="9 10">NSJ-43</strain>
    </source>
</reference>
<dbReference type="CDD" id="cd02440">
    <property type="entry name" value="AdoMet_MTases"/>
    <property type="match status" value="1"/>
</dbReference>
<dbReference type="GO" id="GO:0008168">
    <property type="term" value="F:methyltransferase activity"/>
    <property type="evidence" value="ECO:0007669"/>
    <property type="project" value="UniProtKB-KW"/>
</dbReference>
<dbReference type="Proteomes" id="UP000628463">
    <property type="component" value="Unassembled WGS sequence"/>
</dbReference>
<keyword evidence="10" id="KW-1185">Reference proteome</keyword>
<evidence type="ECO:0000256" key="1">
    <source>
        <dbReference type="ARBA" id="ARBA00011900"/>
    </source>
</evidence>
<dbReference type="Gene3D" id="3.40.50.150">
    <property type="entry name" value="Vaccinia Virus protein VP39"/>
    <property type="match status" value="1"/>
</dbReference>
<evidence type="ECO:0000256" key="3">
    <source>
        <dbReference type="ARBA" id="ARBA00022679"/>
    </source>
</evidence>
<evidence type="ECO:0000259" key="8">
    <source>
        <dbReference type="Pfam" id="PF07669"/>
    </source>
</evidence>
<keyword evidence="3" id="KW-0808">Transferase</keyword>
<evidence type="ECO:0000256" key="7">
    <source>
        <dbReference type="ARBA" id="ARBA00047942"/>
    </source>
</evidence>
<dbReference type="PANTHER" id="PTHR33841">
    <property type="entry name" value="DNA METHYLTRANSFERASE YEEA-RELATED"/>
    <property type="match status" value="1"/>
</dbReference>
<dbReference type="GO" id="GO:0032259">
    <property type="term" value="P:methylation"/>
    <property type="evidence" value="ECO:0007669"/>
    <property type="project" value="UniProtKB-KW"/>
</dbReference>
<protein>
    <recommendedName>
        <fullName evidence="1">site-specific DNA-methyltransferase (adenine-specific)</fullName>
        <ecNumber evidence="1">2.1.1.72</ecNumber>
    </recommendedName>
</protein>
<evidence type="ECO:0000313" key="9">
    <source>
        <dbReference type="EMBL" id="MBC5680957.1"/>
    </source>
</evidence>
<evidence type="ECO:0000256" key="4">
    <source>
        <dbReference type="ARBA" id="ARBA00022691"/>
    </source>
</evidence>
<dbReference type="RefSeq" id="WP_186836881.1">
    <property type="nucleotide sequence ID" value="NZ_JACOPD010000005.1"/>
</dbReference>
<dbReference type="PROSITE" id="PS00092">
    <property type="entry name" value="N6_MTASE"/>
    <property type="match status" value="1"/>
</dbReference>
<dbReference type="EMBL" id="JACOPD010000005">
    <property type="protein sequence ID" value="MBC5680957.1"/>
    <property type="molecule type" value="Genomic_DNA"/>
</dbReference>
<dbReference type="InterPro" id="IPR050953">
    <property type="entry name" value="N4_N6_ade-DNA_methylase"/>
</dbReference>
<dbReference type="InterPro" id="IPR029063">
    <property type="entry name" value="SAM-dependent_MTases_sf"/>
</dbReference>
<evidence type="ECO:0000256" key="6">
    <source>
        <dbReference type="ARBA" id="ARBA00023125"/>
    </source>
</evidence>
<comment type="caution">
    <text evidence="9">The sequence shown here is derived from an EMBL/GenBank/DDBJ whole genome shotgun (WGS) entry which is preliminary data.</text>
</comment>
<accession>A0ABR7G0J0</accession>
<keyword evidence="6" id="KW-0238">DNA-binding</keyword>
<gene>
    <name evidence="9" type="ORF">H8S01_08295</name>
</gene>